<dbReference type="GO" id="GO:0046990">
    <property type="term" value="F:N-hydroxyarylamine O-acetyltransferase activity"/>
    <property type="evidence" value="ECO:0007669"/>
    <property type="project" value="UniProtKB-EC"/>
</dbReference>
<dbReference type="RefSeq" id="WP_205185633.1">
    <property type="nucleotide sequence ID" value="NZ_JAFBFC010000002.1"/>
</dbReference>
<dbReference type="PRINTS" id="PR01543">
    <property type="entry name" value="ANATRNSFRASE"/>
</dbReference>
<accession>A0ABS2QTA4</accession>
<dbReference type="EMBL" id="JAFBFC010000002">
    <property type="protein sequence ID" value="MBM7702518.1"/>
    <property type="molecule type" value="Genomic_DNA"/>
</dbReference>
<dbReference type="SUPFAM" id="SSF54001">
    <property type="entry name" value="Cysteine proteinases"/>
    <property type="match status" value="1"/>
</dbReference>
<dbReference type="PANTHER" id="PTHR11786">
    <property type="entry name" value="N-HYDROXYARYLAMINE O-ACETYLTRANSFERASE"/>
    <property type="match status" value="1"/>
</dbReference>
<reference evidence="3 4" key="1">
    <citation type="submission" date="2021-01" db="EMBL/GenBank/DDBJ databases">
        <title>Genomic Encyclopedia of Type Strains, Phase IV (KMG-IV): sequencing the most valuable type-strain genomes for metagenomic binning, comparative biology and taxonomic classification.</title>
        <authorList>
            <person name="Goeker M."/>
        </authorList>
    </citation>
    <scope>NUCLEOTIDE SEQUENCE [LARGE SCALE GENOMIC DNA]</scope>
    <source>
        <strain evidence="3 4">DSM 104297</strain>
    </source>
</reference>
<keyword evidence="3" id="KW-0808">Transferase</keyword>
<evidence type="ECO:0000313" key="3">
    <source>
        <dbReference type="EMBL" id="MBM7702518.1"/>
    </source>
</evidence>
<comment type="caution">
    <text evidence="3">The sequence shown here is derived from an EMBL/GenBank/DDBJ whole genome shotgun (WGS) entry which is preliminary data.</text>
</comment>
<dbReference type="Gene3D" id="3.30.2140.20">
    <property type="match status" value="1"/>
</dbReference>
<organism evidence="3 4">
    <name type="scientific">Priestia iocasae</name>
    <dbReference type="NCBI Taxonomy" id="2291674"/>
    <lineage>
        <taxon>Bacteria</taxon>
        <taxon>Bacillati</taxon>
        <taxon>Bacillota</taxon>
        <taxon>Bacilli</taxon>
        <taxon>Bacillales</taxon>
        <taxon>Bacillaceae</taxon>
        <taxon>Priestia</taxon>
    </lineage>
</organism>
<sequence>MNKSHYLHRIGVSYVSNPTLDYLTYLQEQHMLHIPFENLDVIKKVPIVLNVDHFYEKVVNHLRGGFCYELNGLFHWLLAELDYDVKLLASTVQRDDGSWALDESHATNMVTIKGIPYLVDVGFGDSIRKPVPFTGEFVTDVSGSYRLTYIEDGIYDFQKKLETEWKTKYRVSVKAKQLQEFKTMCEFNQTSPHSPFTKALLATIATKDGRITLSGSTLTITTKSQKQKYEVKEHEVHTLLHKHFHIQLS</sequence>
<evidence type="ECO:0000256" key="1">
    <source>
        <dbReference type="ARBA" id="ARBA00006547"/>
    </source>
</evidence>
<evidence type="ECO:0000313" key="4">
    <source>
        <dbReference type="Proteomes" id="UP000809829"/>
    </source>
</evidence>
<keyword evidence="4" id="KW-1185">Reference proteome</keyword>
<dbReference type="Proteomes" id="UP000809829">
    <property type="component" value="Unassembled WGS sequence"/>
</dbReference>
<name>A0ABS2QTA4_9BACI</name>
<keyword evidence="3" id="KW-0012">Acyltransferase</keyword>
<dbReference type="InterPro" id="IPR001447">
    <property type="entry name" value="Arylamine_N-AcTrfase"/>
</dbReference>
<dbReference type="InterPro" id="IPR053710">
    <property type="entry name" value="Arylamine_NAT_domain_sf"/>
</dbReference>
<dbReference type="InterPro" id="IPR038765">
    <property type="entry name" value="Papain-like_cys_pep_sf"/>
</dbReference>
<dbReference type="Pfam" id="PF00797">
    <property type="entry name" value="Acetyltransf_2"/>
    <property type="match status" value="1"/>
</dbReference>
<comment type="similarity">
    <text evidence="1 2">Belongs to the arylamine N-acetyltransferase family.</text>
</comment>
<dbReference type="EC" id="2.3.1.118" evidence="3"/>
<evidence type="ECO:0000256" key="2">
    <source>
        <dbReference type="RuleBase" id="RU003452"/>
    </source>
</evidence>
<proteinExistence type="inferred from homology"/>
<protein>
    <submittedName>
        <fullName evidence="3">N-hydroxyarylamine O-acetyltransferase</fullName>
        <ecNumber evidence="3">2.3.1.118</ecNumber>
    </submittedName>
</protein>
<dbReference type="PANTHER" id="PTHR11786:SF0">
    <property type="entry name" value="ARYLAMINE N-ACETYLTRANSFERASE 4-RELATED"/>
    <property type="match status" value="1"/>
</dbReference>
<gene>
    <name evidence="3" type="ORF">JOC83_001352</name>
</gene>